<dbReference type="Pfam" id="PF17677">
    <property type="entry name" value="Glyco_hydro38C2"/>
    <property type="match status" value="1"/>
</dbReference>
<comment type="similarity">
    <text evidence="2 10">Belongs to the glycosyl hydrolase 38 family.</text>
</comment>
<comment type="cofactor">
    <cofactor evidence="10">
        <name>Zn(2+)</name>
        <dbReference type="ChEBI" id="CHEBI:29105"/>
    </cofactor>
    <text evidence="10">Binds 1 zinc ion per subunit.</text>
</comment>
<evidence type="ECO:0000256" key="6">
    <source>
        <dbReference type="ARBA" id="ARBA00022833"/>
    </source>
</evidence>
<dbReference type="Gene3D" id="2.70.98.30">
    <property type="entry name" value="Golgi alpha-mannosidase II, domain 4"/>
    <property type="match status" value="1"/>
</dbReference>
<dbReference type="GO" id="GO:0046872">
    <property type="term" value="F:metal ion binding"/>
    <property type="evidence" value="ECO:0007669"/>
    <property type="project" value="UniProtKB-KW"/>
</dbReference>
<dbReference type="GO" id="GO:0006013">
    <property type="term" value="P:mannose metabolic process"/>
    <property type="evidence" value="ECO:0007669"/>
    <property type="project" value="InterPro"/>
</dbReference>
<keyword evidence="8" id="KW-0325">Glycoprotein</keyword>
<dbReference type="InterPro" id="IPR000602">
    <property type="entry name" value="Glyco_hydro_38_N"/>
</dbReference>
<dbReference type="Gene3D" id="1.20.1270.50">
    <property type="entry name" value="Glycoside hydrolase family 38, central domain"/>
    <property type="match status" value="2"/>
</dbReference>
<dbReference type="SUPFAM" id="SSF74650">
    <property type="entry name" value="Galactose mutarotase-like"/>
    <property type="match status" value="1"/>
</dbReference>
<name>A0A915D834_9BILA</name>
<dbReference type="InterPro" id="IPR013780">
    <property type="entry name" value="Glyco_hydro_b"/>
</dbReference>
<dbReference type="FunFam" id="1.20.1270.50:FF:000003">
    <property type="entry name" value="Alpha-mannosidase"/>
    <property type="match status" value="1"/>
</dbReference>
<keyword evidence="6 10" id="KW-0862">Zinc</keyword>
<dbReference type="EC" id="3.2.1.-" evidence="10"/>
<protein>
    <recommendedName>
        <fullName evidence="3 10">Alpha-mannosidase</fullName>
        <ecNumber evidence="10">3.2.1.-</ecNumber>
    </recommendedName>
</protein>
<evidence type="ECO:0000259" key="12">
    <source>
        <dbReference type="SMART" id="SM00872"/>
    </source>
</evidence>
<evidence type="ECO:0000313" key="14">
    <source>
        <dbReference type="WBParaSite" id="jg16535"/>
    </source>
</evidence>
<dbReference type="SUPFAM" id="SSF88713">
    <property type="entry name" value="Glycoside hydrolase/deacetylase"/>
    <property type="match status" value="1"/>
</dbReference>
<evidence type="ECO:0000256" key="4">
    <source>
        <dbReference type="ARBA" id="ARBA00022723"/>
    </source>
</evidence>
<evidence type="ECO:0000256" key="7">
    <source>
        <dbReference type="ARBA" id="ARBA00023157"/>
    </source>
</evidence>
<dbReference type="InterPro" id="IPR041147">
    <property type="entry name" value="GH38_C"/>
</dbReference>
<feature type="domain" description="Glycoside hydrolase family 38 central" evidence="12">
    <location>
        <begin position="292"/>
        <end position="366"/>
    </location>
</feature>
<dbReference type="FunFam" id="2.70.98.30:FF:000003">
    <property type="entry name" value="Alpha-mannosidase"/>
    <property type="match status" value="1"/>
</dbReference>
<sequence length="911" mass="103062">MSHTHDDLGWIKSVDEYFTGARRDLVPVGVQYILNTVIEELSKDSSRLATGQLELIGGGWVQPDEAASHYYELIDQYTLGLGILNEHLGSVDIPSLDFQVAWQIDPFGHSREHANLMAMMGYEALFFARQHYLELEQRKKERNLEFLWNTSDDLKTGILTGGFFRSTYAPPDGFCFDALCFDDPIIDNLKLQGYNLPEKVDSFAKIVKQQVDAQRHNHALMTMGGDFTYTNANMFYTSLDKLIKGINDKSPQYNMTAFYSTPSCYVKALNEATPHLQAKNDDFFPYASSNHSYWTGYFTSKPAIKGMIRKSSAFLQLVRHFDAVALQKQPDNRVEKLERAVALSLHHDAVTGTSKENVTKDYERRLSIGWAAGEEVMNSAFKTLAKKQNSTIDPPQQLFCRLMNESICEITKPIGKLAVTIFNGNSQLLDTIVRIPYHAQNVEVRNDQEEVVPSQIWKSPLPISSCQTLVLPHMSYTNRQGKGGGRQHKRRKPDHKLKTPPTSSAISNNLIQLNFDDNGYLASMHDLSSNKVYSLRQQFFYYKGSDNSTVDYSNQSSGAYIFRPVANIGAQTISSKVDIEVVKTDLFQEVRQKIAPWISQTIRLIPNKTYVEFDYIVGPIPKDEKNLSAMEVITRYTVAGLDSKGLFQTDANGRQLMTRKRNEASSYTYENTEPISANYYPVNSRIIVKDANTQLTILTDRSHGGSSLADGEVEIMLHRRAYFDDNFGVDEPLDEPGVDGRGLVTKGTQWLLLGSPGSAARAHRSLALEMFHQPIISFAPVESIQQYKNNFVTSLSSLSSDLPPHVNLLSLKQLEENVILLRLEHFYQSQEDNYYSQPVSVDLTKLFSKFEIVSVQEMSLAANRLVGQLMQLPKQWNDSKYRQALNGQQAISVELKPMEIKTFRLIVKKHP</sequence>
<dbReference type="SMART" id="SM00872">
    <property type="entry name" value="Alpha-mann_mid"/>
    <property type="match status" value="1"/>
</dbReference>
<keyword evidence="4 10" id="KW-0479">Metal-binding</keyword>
<dbReference type="InterPro" id="IPR011330">
    <property type="entry name" value="Glyco_hydro/deAcase_b/a-brl"/>
</dbReference>
<dbReference type="GO" id="GO:0004559">
    <property type="term" value="F:alpha-mannosidase activity"/>
    <property type="evidence" value="ECO:0007669"/>
    <property type="project" value="UniProtKB-EC"/>
</dbReference>
<dbReference type="Gene3D" id="3.20.110.10">
    <property type="entry name" value="Glycoside hydrolase 38, N terminal domain"/>
    <property type="match status" value="2"/>
</dbReference>
<dbReference type="Pfam" id="PF01074">
    <property type="entry name" value="Glyco_hydro_38N"/>
    <property type="match status" value="1"/>
</dbReference>
<dbReference type="Gene3D" id="2.60.40.1360">
    <property type="match status" value="1"/>
</dbReference>
<organism evidence="13 14">
    <name type="scientific">Ditylenchus dipsaci</name>
    <dbReference type="NCBI Taxonomy" id="166011"/>
    <lineage>
        <taxon>Eukaryota</taxon>
        <taxon>Metazoa</taxon>
        <taxon>Ecdysozoa</taxon>
        <taxon>Nematoda</taxon>
        <taxon>Chromadorea</taxon>
        <taxon>Rhabditida</taxon>
        <taxon>Tylenchina</taxon>
        <taxon>Tylenchomorpha</taxon>
        <taxon>Sphaerularioidea</taxon>
        <taxon>Anguinidae</taxon>
        <taxon>Anguininae</taxon>
        <taxon>Ditylenchus</taxon>
    </lineage>
</organism>
<accession>A0A915D834</accession>
<keyword evidence="13" id="KW-1185">Reference proteome</keyword>
<dbReference type="GO" id="GO:0030246">
    <property type="term" value="F:carbohydrate binding"/>
    <property type="evidence" value="ECO:0007669"/>
    <property type="project" value="InterPro"/>
</dbReference>
<dbReference type="Gene3D" id="2.60.40.1180">
    <property type="entry name" value="Golgi alpha-mannosidase II"/>
    <property type="match status" value="1"/>
</dbReference>
<dbReference type="Proteomes" id="UP000887574">
    <property type="component" value="Unplaced"/>
</dbReference>
<dbReference type="InterPro" id="IPR027291">
    <property type="entry name" value="Glyco_hydro_38_N_sf"/>
</dbReference>
<dbReference type="SUPFAM" id="SSF88688">
    <property type="entry name" value="Families 57/38 glycoside transferase middle domain"/>
    <property type="match status" value="1"/>
</dbReference>
<reference evidence="14" key="1">
    <citation type="submission" date="2022-11" db="UniProtKB">
        <authorList>
            <consortium name="WormBaseParasite"/>
        </authorList>
    </citation>
    <scope>IDENTIFICATION</scope>
</reference>
<evidence type="ECO:0000256" key="10">
    <source>
        <dbReference type="RuleBase" id="RU361199"/>
    </source>
</evidence>
<dbReference type="InterPro" id="IPR028995">
    <property type="entry name" value="Glyco_hydro_57/38_cen_sf"/>
</dbReference>
<dbReference type="InterPro" id="IPR015341">
    <property type="entry name" value="Glyco_hydro_38_cen"/>
</dbReference>
<feature type="compositionally biased region" description="Basic residues" evidence="11">
    <location>
        <begin position="485"/>
        <end position="495"/>
    </location>
</feature>
<dbReference type="GO" id="GO:0005764">
    <property type="term" value="C:lysosome"/>
    <property type="evidence" value="ECO:0007669"/>
    <property type="project" value="TreeGrafter"/>
</dbReference>
<dbReference type="AlphaFoldDB" id="A0A915D834"/>
<comment type="catalytic activity">
    <reaction evidence="1">
        <text>Hydrolysis of terminal, non-reducing alpha-D-mannose residues in alpha-D-mannosides.</text>
        <dbReference type="EC" id="3.2.1.24"/>
    </reaction>
</comment>
<dbReference type="PANTHER" id="PTHR11607:SF3">
    <property type="entry name" value="LYSOSOMAL ALPHA-MANNOSIDASE"/>
    <property type="match status" value="1"/>
</dbReference>
<dbReference type="PANTHER" id="PTHR11607">
    <property type="entry name" value="ALPHA-MANNOSIDASE"/>
    <property type="match status" value="1"/>
</dbReference>
<evidence type="ECO:0000256" key="1">
    <source>
        <dbReference type="ARBA" id="ARBA00000365"/>
    </source>
</evidence>
<evidence type="ECO:0000256" key="3">
    <source>
        <dbReference type="ARBA" id="ARBA00012752"/>
    </source>
</evidence>
<dbReference type="InterPro" id="IPR050843">
    <property type="entry name" value="Glycosyl_Hydrlase_38"/>
</dbReference>
<evidence type="ECO:0000313" key="13">
    <source>
        <dbReference type="Proteomes" id="UP000887574"/>
    </source>
</evidence>
<evidence type="ECO:0000256" key="8">
    <source>
        <dbReference type="ARBA" id="ARBA00023180"/>
    </source>
</evidence>
<keyword evidence="7" id="KW-1015">Disulfide bond</keyword>
<dbReference type="InterPro" id="IPR011013">
    <property type="entry name" value="Gal_mutarotase_sf_dom"/>
</dbReference>
<evidence type="ECO:0000256" key="11">
    <source>
        <dbReference type="SAM" id="MobiDB-lite"/>
    </source>
</evidence>
<dbReference type="InterPro" id="IPR011682">
    <property type="entry name" value="Glyco_hydro_38_C"/>
</dbReference>
<dbReference type="InterPro" id="IPR037094">
    <property type="entry name" value="Glyco_hydro_38_cen_sf"/>
</dbReference>
<keyword evidence="9 10" id="KW-0326">Glycosidase</keyword>
<evidence type="ECO:0000256" key="2">
    <source>
        <dbReference type="ARBA" id="ARBA00009792"/>
    </source>
</evidence>
<evidence type="ECO:0000256" key="5">
    <source>
        <dbReference type="ARBA" id="ARBA00022801"/>
    </source>
</evidence>
<proteinExistence type="inferred from homology"/>
<evidence type="ECO:0000256" key="9">
    <source>
        <dbReference type="ARBA" id="ARBA00023295"/>
    </source>
</evidence>
<keyword evidence="5 10" id="KW-0378">Hydrolase</keyword>
<dbReference type="FunFam" id="1.20.1270.50:FF:000002">
    <property type="entry name" value="Alpha-mannosidase"/>
    <property type="match status" value="1"/>
</dbReference>
<dbReference type="WBParaSite" id="jg16535">
    <property type="protein sequence ID" value="jg16535"/>
    <property type="gene ID" value="jg16535"/>
</dbReference>
<dbReference type="Pfam" id="PF09261">
    <property type="entry name" value="Alpha-mann_mid"/>
    <property type="match status" value="1"/>
</dbReference>
<dbReference type="Pfam" id="PF07748">
    <property type="entry name" value="Glyco_hydro_38C"/>
    <property type="match status" value="1"/>
</dbReference>
<feature type="region of interest" description="Disordered" evidence="11">
    <location>
        <begin position="476"/>
        <end position="503"/>
    </location>
</feature>